<name>A0A7H0IS33_9ACTN</name>
<dbReference type="EMBL" id="CP060828">
    <property type="protein sequence ID" value="QNP75599.1"/>
    <property type="molecule type" value="Genomic_DNA"/>
</dbReference>
<protein>
    <recommendedName>
        <fullName evidence="3">Lipoprotein</fullName>
    </recommendedName>
</protein>
<evidence type="ECO:0008006" key="3">
    <source>
        <dbReference type="Google" id="ProtNLM"/>
    </source>
</evidence>
<evidence type="ECO:0000313" key="2">
    <source>
        <dbReference type="Proteomes" id="UP000516052"/>
    </source>
</evidence>
<keyword evidence="2" id="KW-1185">Reference proteome</keyword>
<reference evidence="1 2" key="1">
    <citation type="submission" date="2020-08" db="EMBL/GenBank/DDBJ databases">
        <title>A novel species.</title>
        <authorList>
            <person name="Gao J."/>
        </authorList>
    </citation>
    <scope>NUCLEOTIDE SEQUENCE [LARGE SCALE GENOMIC DNA]</scope>
    <source>
        <strain evidence="1 2">CRXT-G-22</strain>
    </source>
</reference>
<organism evidence="1 2">
    <name type="scientific">Streptomyces roseirectus</name>
    <dbReference type="NCBI Taxonomy" id="2768066"/>
    <lineage>
        <taxon>Bacteria</taxon>
        <taxon>Bacillati</taxon>
        <taxon>Actinomycetota</taxon>
        <taxon>Actinomycetes</taxon>
        <taxon>Kitasatosporales</taxon>
        <taxon>Streptomycetaceae</taxon>
        <taxon>Streptomyces</taxon>
    </lineage>
</organism>
<dbReference type="KEGG" id="sroi:IAG44_05590"/>
<evidence type="ECO:0000313" key="1">
    <source>
        <dbReference type="EMBL" id="QNP75599.1"/>
    </source>
</evidence>
<gene>
    <name evidence="1" type="ORF">IAG44_05590</name>
</gene>
<accession>A0A7H0IS33</accession>
<dbReference type="AlphaFoldDB" id="A0A7H0IS33"/>
<dbReference type="Proteomes" id="UP000516052">
    <property type="component" value="Chromosome"/>
</dbReference>
<proteinExistence type="predicted"/>
<sequence>MSALLTACAAPADPARPLTADEAQRLALARFRTYQAGTSTMHLRVATPTGTTAVRAVVDPRAHRAVGWYDADGVDGADGTGGAPGLLAWSPDGLAVARPGTYGPPAPRTPARDALREAARLNTAAWTRRPYGRAPLDVALQLSLALAADRPDNAQLLAQSGPLHLREDTIDGRPYDVLAGPRPRPAATASPLAGRSPVTYWIGADGAVRRVSARLGEARTVTLDLTGERVRGSVPKGPWDGK</sequence>